<feature type="transmembrane region" description="Helical" evidence="2">
    <location>
        <begin position="6"/>
        <end position="25"/>
    </location>
</feature>
<evidence type="ECO:0000313" key="4">
    <source>
        <dbReference type="Proteomes" id="UP001140206"/>
    </source>
</evidence>
<dbReference type="AlphaFoldDB" id="A0AAV8FGI5"/>
<dbReference type="Proteomes" id="UP001140206">
    <property type="component" value="Chromosome 2"/>
</dbReference>
<reference evidence="3" key="1">
    <citation type="submission" date="2022-08" db="EMBL/GenBank/DDBJ databases">
        <authorList>
            <person name="Marques A."/>
        </authorList>
    </citation>
    <scope>NUCLEOTIDE SEQUENCE</scope>
    <source>
        <strain evidence="3">RhyPub2mFocal</strain>
        <tissue evidence="3">Leaves</tissue>
    </source>
</reference>
<dbReference type="SUPFAM" id="SSF53474">
    <property type="entry name" value="alpha/beta-Hydrolases"/>
    <property type="match status" value="1"/>
</dbReference>
<accession>A0AAV8FGI5</accession>
<keyword evidence="2" id="KW-1133">Transmembrane helix</keyword>
<dbReference type="GO" id="GO:0004185">
    <property type="term" value="F:serine-type carboxypeptidase activity"/>
    <property type="evidence" value="ECO:0007669"/>
    <property type="project" value="InterPro"/>
</dbReference>
<evidence type="ECO:0000256" key="2">
    <source>
        <dbReference type="SAM" id="Phobius"/>
    </source>
</evidence>
<gene>
    <name evidence="3" type="ORF">LUZ62_042506</name>
</gene>
<evidence type="ECO:0000313" key="3">
    <source>
        <dbReference type="EMBL" id="KAJ4791260.1"/>
    </source>
</evidence>
<dbReference type="GO" id="GO:0016747">
    <property type="term" value="F:acyltransferase activity, transferring groups other than amino-acyl groups"/>
    <property type="evidence" value="ECO:0007669"/>
    <property type="project" value="TreeGrafter"/>
</dbReference>
<keyword evidence="2" id="KW-0812">Transmembrane</keyword>
<evidence type="ECO:0008006" key="5">
    <source>
        <dbReference type="Google" id="ProtNLM"/>
    </source>
</evidence>
<dbReference type="GO" id="GO:0019748">
    <property type="term" value="P:secondary metabolic process"/>
    <property type="evidence" value="ECO:0007669"/>
    <property type="project" value="TreeGrafter"/>
</dbReference>
<sequence length="508" mass="57026">MELFLLSSSYYFYPCALLISTLLTTATTTPMANFRFLLFCLLLLCIYNYRVSPVTVVKHLPGFDGPLPFYLETGYMLVDEVNGGELFYYFVESEGKPAEDPVLLWLTGGDRCSAFSGLVYEIGPIRFVKALYNGSIPQLEYHPFGYTKYANVIFLDAPLGAGFSYSLNPKGYEVGDITTSMQIHKFLIQWFGDHPQYLSNSLYIGGDSYAGKTAPFIAQLVSEGNEAGQQPLLKLKGYLVGNPGTGENFYDVNYQVPYAHGVGIISDQLFELIQRSCKGQDYTNPNKVLCAEALEVFSKLTFEEGGAHILEPICILVSPHPGTNGNRRFLKDDFVWFSKPEEPPFYCRSYGYYLSYFWANDNSTREALGIKKGTVDEWLRCRSLPYKVDIQSSIKYHLNLTSRGFRALVYSGDHDLLVPFLGTQAWVRSLNFSVVDGWRAWHVDGQTGGEVDTLLLSINQKNAWPCLDGGFQINLCKNKVSMGLVNSLNEFIIITIKCIESVSSEKTN</sequence>
<keyword evidence="4" id="KW-1185">Reference proteome</keyword>
<organism evidence="3 4">
    <name type="scientific">Rhynchospora pubera</name>
    <dbReference type="NCBI Taxonomy" id="906938"/>
    <lineage>
        <taxon>Eukaryota</taxon>
        <taxon>Viridiplantae</taxon>
        <taxon>Streptophyta</taxon>
        <taxon>Embryophyta</taxon>
        <taxon>Tracheophyta</taxon>
        <taxon>Spermatophyta</taxon>
        <taxon>Magnoliopsida</taxon>
        <taxon>Liliopsida</taxon>
        <taxon>Poales</taxon>
        <taxon>Cyperaceae</taxon>
        <taxon>Cyperoideae</taxon>
        <taxon>Rhynchosporeae</taxon>
        <taxon>Rhynchospora</taxon>
    </lineage>
</organism>
<evidence type="ECO:0000256" key="1">
    <source>
        <dbReference type="ARBA" id="ARBA00009431"/>
    </source>
</evidence>
<keyword evidence="2" id="KW-0472">Membrane</keyword>
<dbReference type="Gene3D" id="3.40.50.1820">
    <property type="entry name" value="alpha/beta hydrolase"/>
    <property type="match status" value="1"/>
</dbReference>
<dbReference type="Pfam" id="PF00450">
    <property type="entry name" value="Peptidase_S10"/>
    <property type="match status" value="1"/>
</dbReference>
<dbReference type="PANTHER" id="PTHR11802:SF461">
    <property type="entry name" value="OS02G0687900 PROTEIN"/>
    <property type="match status" value="1"/>
</dbReference>
<dbReference type="InterPro" id="IPR029058">
    <property type="entry name" value="AB_hydrolase_fold"/>
</dbReference>
<dbReference type="PANTHER" id="PTHR11802">
    <property type="entry name" value="SERINE PROTEASE FAMILY S10 SERINE CARBOXYPEPTIDASE"/>
    <property type="match status" value="1"/>
</dbReference>
<name>A0AAV8FGI5_9POAL</name>
<protein>
    <recommendedName>
        <fullName evidence="5">Serine carboxypeptidase</fullName>
    </recommendedName>
</protein>
<comment type="similarity">
    <text evidence="1">Belongs to the peptidase S10 family.</text>
</comment>
<dbReference type="PRINTS" id="PR00724">
    <property type="entry name" value="CRBOXYPTASEC"/>
</dbReference>
<dbReference type="GO" id="GO:0006508">
    <property type="term" value="P:proteolysis"/>
    <property type="evidence" value="ECO:0007669"/>
    <property type="project" value="InterPro"/>
</dbReference>
<dbReference type="EMBL" id="JAMFTS010000002">
    <property type="protein sequence ID" value="KAJ4791260.1"/>
    <property type="molecule type" value="Genomic_DNA"/>
</dbReference>
<comment type="caution">
    <text evidence="3">The sequence shown here is derived from an EMBL/GenBank/DDBJ whole genome shotgun (WGS) entry which is preliminary data.</text>
</comment>
<dbReference type="FunFam" id="3.40.50.1820:FF:000072">
    <property type="entry name" value="Serine carboxypeptidase-like 19"/>
    <property type="match status" value="1"/>
</dbReference>
<proteinExistence type="inferred from homology"/>
<dbReference type="InterPro" id="IPR001563">
    <property type="entry name" value="Peptidase_S10"/>
</dbReference>